<feature type="region of interest" description="Disordered" evidence="5">
    <location>
        <begin position="470"/>
        <end position="501"/>
    </location>
</feature>
<evidence type="ECO:0000259" key="7">
    <source>
        <dbReference type="Pfam" id="PF00324"/>
    </source>
</evidence>
<feature type="transmembrane region" description="Helical" evidence="6">
    <location>
        <begin position="399"/>
        <end position="423"/>
    </location>
</feature>
<dbReference type="PANTHER" id="PTHR42770:SF16">
    <property type="entry name" value="AMINO ACID PERMEASE"/>
    <property type="match status" value="1"/>
</dbReference>
<feature type="transmembrane region" description="Helical" evidence="6">
    <location>
        <begin position="152"/>
        <end position="172"/>
    </location>
</feature>
<feature type="transmembrane region" description="Helical" evidence="6">
    <location>
        <begin position="86"/>
        <end position="112"/>
    </location>
</feature>
<evidence type="ECO:0000256" key="4">
    <source>
        <dbReference type="ARBA" id="ARBA00023136"/>
    </source>
</evidence>
<comment type="subcellular location">
    <subcellularLocation>
        <location evidence="1">Membrane</location>
        <topology evidence="1">Multi-pass membrane protein</topology>
    </subcellularLocation>
</comment>
<dbReference type="Pfam" id="PF00324">
    <property type="entry name" value="AA_permease"/>
    <property type="match status" value="1"/>
</dbReference>
<feature type="domain" description="Amino acid permease/ SLC12A" evidence="7">
    <location>
        <begin position="15"/>
        <end position="455"/>
    </location>
</feature>
<dbReference type="Proteomes" id="UP001203579">
    <property type="component" value="Unassembled WGS sequence"/>
</dbReference>
<dbReference type="RefSeq" id="WP_070530906.1">
    <property type="nucleotide sequence ID" value="NZ_JAMFTR010000008.1"/>
</dbReference>
<dbReference type="PIRSF" id="PIRSF006060">
    <property type="entry name" value="AA_transporter"/>
    <property type="match status" value="1"/>
</dbReference>
<evidence type="ECO:0000256" key="1">
    <source>
        <dbReference type="ARBA" id="ARBA00004141"/>
    </source>
</evidence>
<dbReference type="InterPro" id="IPR050367">
    <property type="entry name" value="APC_superfamily"/>
</dbReference>
<evidence type="ECO:0000313" key="9">
    <source>
        <dbReference type="Proteomes" id="UP001203579"/>
    </source>
</evidence>
<keyword evidence="9" id="KW-1185">Reference proteome</keyword>
<feature type="transmembrane region" description="Helical" evidence="6">
    <location>
        <begin position="435"/>
        <end position="455"/>
    </location>
</feature>
<evidence type="ECO:0000313" key="8">
    <source>
        <dbReference type="EMBL" id="MCL8494336.1"/>
    </source>
</evidence>
<name>A0ABT0TB69_9CORY</name>
<accession>A0ABT0TB69</accession>
<reference evidence="8 9" key="1">
    <citation type="submission" date="2022-05" db="EMBL/GenBank/DDBJ databases">
        <title>Corynebacterium sp. B5-R-101 sp. nov., isolated from human feces.</title>
        <authorList>
            <person name="Shamsuzzaman M."/>
            <person name="Dahal R.H."/>
        </authorList>
    </citation>
    <scope>NUCLEOTIDE SEQUENCE [LARGE SCALE GENOMIC DNA]</scope>
    <source>
        <strain evidence="8 9">B5-R-101</strain>
    </source>
</reference>
<keyword evidence="2 6" id="KW-0812">Transmembrane</keyword>
<dbReference type="EMBL" id="JAMKFF010000008">
    <property type="protein sequence ID" value="MCL8494336.1"/>
    <property type="molecule type" value="Genomic_DNA"/>
</dbReference>
<keyword evidence="3 6" id="KW-1133">Transmembrane helix</keyword>
<evidence type="ECO:0000256" key="6">
    <source>
        <dbReference type="SAM" id="Phobius"/>
    </source>
</evidence>
<keyword evidence="4 6" id="KW-0472">Membrane</keyword>
<sequence>MSEKIRTLKTHNIVFLVIAAAAPLTVVSAGVTAAYATSGMPGVPLGYLLCGALVAFFSVGFCAMAKEIPNTAAFFSYVSAGLGKSHGLAASSLAIVSYTAMQIALYCLLGYTASSLFESIVGTYIHWAVWALIALSLVAFLGIKSADATSRILGVLLFLESCAIVFFCVLAIRNPADGLSIGTLSPSALIGTGTGTLLAFTIAGFMGIESSAMYSEEAINPEKTIPNATLISILIISGFYGFSSWSIAQSTGESQVVDSAQESGSDLFFNFIASQGYESIVPLIQLLLVTSLFAAVTAFHNSISRYLMALGREQVIWKNLGTTSENGAPVAASLFQSCFGLFAIATALLAQKLSGYDESFPSAIVFSWMSNAGGFGLVFLLLTTSVSVYFYFRKHKGLYPVFVTKVAPTIAIIGFGTMFVLILANFENLIGDAELWYLVFVIPTIILLCGVAGFVRGELLKRSHPHIYSNIGSGHPPGESRVQSRATAEPKNSQLVTSAQD</sequence>
<comment type="caution">
    <text evidence="8">The sequence shown here is derived from an EMBL/GenBank/DDBJ whole genome shotgun (WGS) entry which is preliminary data.</text>
</comment>
<proteinExistence type="predicted"/>
<evidence type="ECO:0000256" key="5">
    <source>
        <dbReference type="SAM" id="MobiDB-lite"/>
    </source>
</evidence>
<feature type="transmembrane region" description="Helical" evidence="6">
    <location>
        <begin position="328"/>
        <end position="350"/>
    </location>
</feature>
<gene>
    <name evidence="8" type="ORF">M5J06_09385</name>
</gene>
<protein>
    <submittedName>
        <fullName evidence="8">APC family permease</fullName>
    </submittedName>
</protein>
<dbReference type="InterPro" id="IPR004841">
    <property type="entry name" value="AA-permease/SLC12A_dom"/>
</dbReference>
<feature type="transmembrane region" description="Helical" evidence="6">
    <location>
        <begin position="228"/>
        <end position="248"/>
    </location>
</feature>
<feature type="transmembrane region" description="Helical" evidence="6">
    <location>
        <begin position="124"/>
        <end position="143"/>
    </location>
</feature>
<feature type="transmembrane region" description="Helical" evidence="6">
    <location>
        <begin position="184"/>
        <end position="208"/>
    </location>
</feature>
<evidence type="ECO:0000256" key="3">
    <source>
        <dbReference type="ARBA" id="ARBA00022989"/>
    </source>
</evidence>
<dbReference type="PANTHER" id="PTHR42770">
    <property type="entry name" value="AMINO ACID TRANSPORTER-RELATED"/>
    <property type="match status" value="1"/>
</dbReference>
<feature type="transmembrane region" description="Helical" evidence="6">
    <location>
        <begin position="283"/>
        <end position="307"/>
    </location>
</feature>
<feature type="compositionally biased region" description="Polar residues" evidence="5">
    <location>
        <begin position="481"/>
        <end position="501"/>
    </location>
</feature>
<dbReference type="Gene3D" id="1.20.1740.10">
    <property type="entry name" value="Amino acid/polyamine transporter I"/>
    <property type="match status" value="1"/>
</dbReference>
<feature type="transmembrane region" description="Helical" evidence="6">
    <location>
        <begin position="370"/>
        <end position="392"/>
    </location>
</feature>
<organism evidence="8 9">
    <name type="scientific">Corynebacterium intestinale</name>
    <dbReference type="NCBI Taxonomy" id="2943492"/>
    <lineage>
        <taxon>Bacteria</taxon>
        <taxon>Bacillati</taxon>
        <taxon>Actinomycetota</taxon>
        <taxon>Actinomycetes</taxon>
        <taxon>Mycobacteriales</taxon>
        <taxon>Corynebacteriaceae</taxon>
        <taxon>Corynebacterium</taxon>
    </lineage>
</organism>
<evidence type="ECO:0000256" key="2">
    <source>
        <dbReference type="ARBA" id="ARBA00022692"/>
    </source>
</evidence>
<feature type="transmembrane region" description="Helical" evidence="6">
    <location>
        <begin position="45"/>
        <end position="65"/>
    </location>
</feature>